<organism evidence="3 4">
    <name type="scientific">Planococcus chinensis</name>
    <dbReference type="NCBI Taxonomy" id="272917"/>
    <lineage>
        <taxon>Bacteria</taxon>
        <taxon>Bacillati</taxon>
        <taxon>Bacillota</taxon>
        <taxon>Bacilli</taxon>
        <taxon>Bacillales</taxon>
        <taxon>Caryophanaceae</taxon>
        <taxon>Planococcus</taxon>
    </lineage>
</organism>
<feature type="domain" description="SLH" evidence="2">
    <location>
        <begin position="145"/>
        <end position="203"/>
    </location>
</feature>
<dbReference type="PANTHER" id="PTHR43308">
    <property type="entry name" value="OUTER MEMBRANE PROTEIN ALPHA-RELATED"/>
    <property type="match status" value="1"/>
</dbReference>
<evidence type="ECO:0000259" key="2">
    <source>
        <dbReference type="PROSITE" id="PS51272"/>
    </source>
</evidence>
<feature type="domain" description="SLH" evidence="2">
    <location>
        <begin position="81"/>
        <end position="144"/>
    </location>
</feature>
<reference evidence="4" key="1">
    <citation type="journal article" date="2019" name="Int. J. Syst. Evol. Microbiol.">
        <title>The Global Catalogue of Microorganisms (GCM) 10K type strain sequencing project: providing services to taxonomists for standard genome sequencing and annotation.</title>
        <authorList>
            <consortium name="The Broad Institute Genomics Platform"/>
            <consortium name="The Broad Institute Genome Sequencing Center for Infectious Disease"/>
            <person name="Wu L."/>
            <person name="Ma J."/>
        </authorList>
    </citation>
    <scope>NUCLEOTIDE SEQUENCE [LARGE SCALE GENOMIC DNA]</scope>
    <source>
        <strain evidence="4">CGMCC 1.15475</strain>
    </source>
</reference>
<gene>
    <name evidence="3" type="ORF">ACFSDB_03770</name>
</gene>
<dbReference type="EMBL" id="JBHUFW010000004">
    <property type="protein sequence ID" value="MFD1862030.1"/>
    <property type="molecule type" value="Genomic_DNA"/>
</dbReference>
<feature type="domain" description="SLH" evidence="2">
    <location>
        <begin position="21"/>
        <end position="80"/>
    </location>
</feature>
<dbReference type="Proteomes" id="UP001597273">
    <property type="component" value="Unassembled WGS sequence"/>
</dbReference>
<dbReference type="InterPro" id="IPR051465">
    <property type="entry name" value="Cell_Envelope_Struct_Comp"/>
</dbReference>
<comment type="caution">
    <text evidence="3">The sequence shown here is derived from an EMBL/GenBank/DDBJ whole genome shotgun (WGS) entry which is preliminary data.</text>
</comment>
<name>A0ABW4QEQ7_9BACL</name>
<dbReference type="Pfam" id="PF00395">
    <property type="entry name" value="SLH"/>
    <property type="match status" value="3"/>
</dbReference>
<evidence type="ECO:0000313" key="4">
    <source>
        <dbReference type="Proteomes" id="UP001597273"/>
    </source>
</evidence>
<keyword evidence="1" id="KW-0732">Signal</keyword>
<feature type="signal peptide" evidence="1">
    <location>
        <begin position="1"/>
        <end position="24"/>
    </location>
</feature>
<dbReference type="RefSeq" id="WP_377339175.1">
    <property type="nucleotide sequence ID" value="NZ_JBHUFW010000004.1"/>
</dbReference>
<feature type="chain" id="PRO_5046715423" evidence="1">
    <location>
        <begin position="25"/>
        <end position="352"/>
    </location>
</feature>
<protein>
    <submittedName>
        <fullName evidence="3">S-layer homology domain-containing protein</fullName>
    </submittedName>
</protein>
<dbReference type="InterPro" id="IPR001119">
    <property type="entry name" value="SLH_dom"/>
</dbReference>
<dbReference type="PANTHER" id="PTHR43308:SF5">
    <property type="entry name" value="S-LAYER PROTEIN _ PEPTIDOGLYCAN ENDO-BETA-N-ACETYLGLUCOSAMINIDASE"/>
    <property type="match status" value="1"/>
</dbReference>
<accession>A0ABW4QEQ7</accession>
<evidence type="ECO:0000256" key="1">
    <source>
        <dbReference type="SAM" id="SignalP"/>
    </source>
</evidence>
<dbReference type="PROSITE" id="PS51272">
    <property type="entry name" value="SLH"/>
    <property type="match status" value="3"/>
</dbReference>
<proteinExistence type="predicted"/>
<sequence>MKQKLTTIFAVLMSLVLFAPSVFAAADLPEDHRFYEEMTYLLDKGVITGYSNGTVQPDKPVTRAEAAIMIGRLKGFDGEQKATPFSDVPKGHIASGYIAEAAAAGLLSGYPNGTYNPDAPIVRGDMAIILDRMFRLEFRLPEDFRDVTPGMKAHGAIERILAAHITIGYADHTFRPAAKVTRGSFAAFLARGLEPKFKNDAKIPHSYLRDMTKTYTYNSPQGLKTDRYIDVPDKNGLRYGFMWTEEVAGKTTPYLMFENYSELGSGLPYSEGFVVLDYPAVKGQVFYNPAGDHLDMYIISGINETVGTPYKTFTNAVVVGDGRTTYYMVEGYGNVKTIDREGNVLHELVDVK</sequence>
<evidence type="ECO:0000313" key="3">
    <source>
        <dbReference type="EMBL" id="MFD1862030.1"/>
    </source>
</evidence>
<keyword evidence="4" id="KW-1185">Reference proteome</keyword>